<evidence type="ECO:0000256" key="2">
    <source>
        <dbReference type="SAM" id="SignalP"/>
    </source>
</evidence>
<evidence type="ECO:0000256" key="1">
    <source>
        <dbReference type="SAM" id="MobiDB-lite"/>
    </source>
</evidence>
<keyword evidence="4" id="KW-1185">Reference proteome</keyword>
<proteinExistence type="predicted"/>
<feature type="signal peptide" evidence="2">
    <location>
        <begin position="1"/>
        <end position="21"/>
    </location>
</feature>
<keyword evidence="2" id="KW-0732">Signal</keyword>
<dbReference type="Proteomes" id="UP001266305">
    <property type="component" value="Unassembled WGS sequence"/>
</dbReference>
<gene>
    <name evidence="3" type="ORF">P7K49_002655</name>
</gene>
<evidence type="ECO:0000313" key="4">
    <source>
        <dbReference type="Proteomes" id="UP001266305"/>
    </source>
</evidence>
<feature type="region of interest" description="Disordered" evidence="1">
    <location>
        <begin position="26"/>
        <end position="62"/>
    </location>
</feature>
<reference evidence="3 4" key="1">
    <citation type="submission" date="2023-05" db="EMBL/GenBank/DDBJ databases">
        <title>B98-5 Cell Line De Novo Hybrid Assembly: An Optical Mapping Approach.</title>
        <authorList>
            <person name="Kananen K."/>
            <person name="Auerbach J.A."/>
            <person name="Kautto E."/>
            <person name="Blachly J.S."/>
        </authorList>
    </citation>
    <scope>NUCLEOTIDE SEQUENCE [LARGE SCALE GENOMIC DNA]</scope>
    <source>
        <strain evidence="3">B95-8</strain>
        <tissue evidence="3">Cell line</tissue>
    </source>
</reference>
<name>A0ABQ9WK01_SAGOE</name>
<protein>
    <submittedName>
        <fullName evidence="3">Uncharacterized protein</fullName>
    </submittedName>
</protein>
<evidence type="ECO:0000313" key="3">
    <source>
        <dbReference type="EMBL" id="KAK2121269.1"/>
    </source>
</evidence>
<feature type="chain" id="PRO_5047520954" evidence="2">
    <location>
        <begin position="22"/>
        <end position="186"/>
    </location>
</feature>
<accession>A0ABQ9WK01</accession>
<sequence>MVWIFLAACLLAPSLPTPARASFPNHTSDCTPQLQRPSTGIHSTPHPRNKVQTTKHGWPAPVNTLGTPLPPGLCTSCSISTDSNSKLFPLADQKTELSDPLSLLTAKGISPSYYDHGTPLPDKYRPFPSKIQWLLLAKKVQSWQAGSPDHLGIARLRGQSLLQDWTNSRVSRRSAPTLGRVCAERA</sequence>
<comment type="caution">
    <text evidence="3">The sequence shown here is derived from an EMBL/GenBank/DDBJ whole genome shotgun (WGS) entry which is preliminary data.</text>
</comment>
<dbReference type="EMBL" id="JASSZA010000001">
    <property type="protein sequence ID" value="KAK2121269.1"/>
    <property type="molecule type" value="Genomic_DNA"/>
</dbReference>
<organism evidence="3 4">
    <name type="scientific">Saguinus oedipus</name>
    <name type="common">Cotton-top tamarin</name>
    <name type="synonym">Oedipomidas oedipus</name>
    <dbReference type="NCBI Taxonomy" id="9490"/>
    <lineage>
        <taxon>Eukaryota</taxon>
        <taxon>Metazoa</taxon>
        <taxon>Chordata</taxon>
        <taxon>Craniata</taxon>
        <taxon>Vertebrata</taxon>
        <taxon>Euteleostomi</taxon>
        <taxon>Mammalia</taxon>
        <taxon>Eutheria</taxon>
        <taxon>Euarchontoglires</taxon>
        <taxon>Primates</taxon>
        <taxon>Haplorrhini</taxon>
        <taxon>Platyrrhini</taxon>
        <taxon>Cebidae</taxon>
        <taxon>Callitrichinae</taxon>
        <taxon>Saguinus</taxon>
    </lineage>
</organism>
<feature type="compositionally biased region" description="Polar residues" evidence="1">
    <location>
        <begin position="26"/>
        <end position="42"/>
    </location>
</feature>